<dbReference type="AlphaFoldDB" id="A0A7G5FFZ9"/>
<keyword evidence="4" id="KW-1185">Reference proteome</keyword>
<sequence>MYQGFKELRRAPGRSALITTTIGLIAVLVSFLSALTAGLSHQSISALEYLTEGKTMIVADNGASTLSGSRVPATLADEVGGTPLYVGRDRVGDTPVAIMPDPSLSGNEAKVNGTLDAPVDLTLADKDVHVEGTQDLWLDHVPVVLVSPENAAQGEPAAILVDHEVTAPEGTKVLTGKDILKTSASYTGENLSLTTMTTLLFAISALVVGAFFTVWTIQRLGGIAITLALGAARKVVISDALTQALLVLVGGVAAGTLLTITVASFAPDSLPVSLTWSTTALPAAILIACGLAGAAFSLFPIFRVDPRSALANA</sequence>
<dbReference type="PANTHER" id="PTHR43738">
    <property type="entry name" value="ABC TRANSPORTER, MEMBRANE PROTEIN"/>
    <property type="match status" value="1"/>
</dbReference>
<accession>A0A7G5FFZ9</accession>
<dbReference type="RefSeq" id="WP_182386361.1">
    <property type="nucleotide sequence ID" value="NZ_CP059833.1"/>
</dbReference>
<proteinExistence type="predicted"/>
<evidence type="ECO:0000313" key="4">
    <source>
        <dbReference type="Proteomes" id="UP000515570"/>
    </source>
</evidence>
<name>A0A7G5FFZ9_9CORY</name>
<dbReference type="PANTHER" id="PTHR43738:SF1">
    <property type="entry name" value="HEMIN TRANSPORT SYSTEM PERMEASE PROTEIN HRTB-RELATED"/>
    <property type="match status" value="1"/>
</dbReference>
<reference evidence="3 4" key="1">
    <citation type="submission" date="2020-07" db="EMBL/GenBank/DDBJ databases">
        <title>non toxigenic Corynebacterium sp. nov from a clinical source.</title>
        <authorList>
            <person name="Bernier A.-M."/>
            <person name="Bernard K."/>
        </authorList>
    </citation>
    <scope>NUCLEOTIDE SEQUENCE [LARGE SCALE GENOMIC DNA]</scope>
    <source>
        <strain evidence="4">NML 93-0612</strain>
    </source>
</reference>
<feature type="transmembrane region" description="Helical" evidence="2">
    <location>
        <begin position="16"/>
        <end position="39"/>
    </location>
</feature>
<feature type="transmembrane region" description="Helical" evidence="2">
    <location>
        <begin position="244"/>
        <end position="267"/>
    </location>
</feature>
<evidence type="ECO:0000256" key="1">
    <source>
        <dbReference type="ARBA" id="ARBA00022448"/>
    </source>
</evidence>
<feature type="transmembrane region" description="Helical" evidence="2">
    <location>
        <begin position="199"/>
        <end position="232"/>
    </location>
</feature>
<dbReference type="EMBL" id="CP059833">
    <property type="protein sequence ID" value="QMV85540.1"/>
    <property type="molecule type" value="Genomic_DNA"/>
</dbReference>
<gene>
    <name evidence="3" type="ORF">HW450_01975</name>
</gene>
<protein>
    <submittedName>
        <fullName evidence="3">ABC transporter permease</fullName>
    </submittedName>
</protein>
<evidence type="ECO:0000313" key="3">
    <source>
        <dbReference type="EMBL" id="QMV85540.1"/>
    </source>
</evidence>
<dbReference type="InterPro" id="IPR051125">
    <property type="entry name" value="ABC-4/HrtB_transporter"/>
</dbReference>
<keyword evidence="2" id="KW-0472">Membrane</keyword>
<evidence type="ECO:0000256" key="2">
    <source>
        <dbReference type="SAM" id="Phobius"/>
    </source>
</evidence>
<keyword evidence="2" id="KW-1133">Transmembrane helix</keyword>
<keyword evidence="1" id="KW-0813">Transport</keyword>
<organism evidence="3 4">
    <name type="scientific">Corynebacterium hindlerae</name>
    <dbReference type="NCBI Taxonomy" id="699041"/>
    <lineage>
        <taxon>Bacteria</taxon>
        <taxon>Bacillati</taxon>
        <taxon>Actinomycetota</taxon>
        <taxon>Actinomycetes</taxon>
        <taxon>Mycobacteriales</taxon>
        <taxon>Corynebacteriaceae</taxon>
        <taxon>Corynebacterium</taxon>
    </lineage>
</organism>
<keyword evidence="2" id="KW-0812">Transmembrane</keyword>
<feature type="transmembrane region" description="Helical" evidence="2">
    <location>
        <begin position="279"/>
        <end position="302"/>
    </location>
</feature>
<dbReference type="Proteomes" id="UP000515570">
    <property type="component" value="Chromosome"/>
</dbReference>